<sequence length="146" mass="17293">MLLTKHTATGLFFVYLPQAFEKIKSGSISNYSPELEEQIGAYYIISAKYLEEQINWENGATEQDEVFWFNTPQIELPNNLIGNYNVKTLYRQTEAKRKQELTRIINSLEGRNRIRMALYRKQMIIYSMKQRKEFAKKLMLLIKQSL</sequence>
<keyword evidence="2" id="KW-1185">Reference proteome</keyword>
<accession>A0A3R9MEN7</accession>
<dbReference type="RefSeq" id="WP_125468466.1">
    <property type="nucleotide sequence ID" value="NZ_RWBG01000005.1"/>
</dbReference>
<dbReference type="OrthoDB" id="822214at2"/>
<dbReference type="AlphaFoldDB" id="A0A3R9MEN7"/>
<comment type="caution">
    <text evidence="1">The sequence shown here is derived from an EMBL/GenBank/DDBJ whole genome shotgun (WGS) entry which is preliminary data.</text>
</comment>
<name>A0A3R9MEN7_9FLAO</name>
<evidence type="ECO:0000313" key="2">
    <source>
        <dbReference type="Proteomes" id="UP000270620"/>
    </source>
</evidence>
<protein>
    <submittedName>
        <fullName evidence="1">Uncharacterized protein</fullName>
    </submittedName>
</protein>
<dbReference type="Proteomes" id="UP000270620">
    <property type="component" value="Unassembled WGS sequence"/>
</dbReference>
<organism evidence="1 2">
    <name type="scientific">Mangrovimonas spongiae</name>
    <dbReference type="NCBI Taxonomy" id="2494697"/>
    <lineage>
        <taxon>Bacteria</taxon>
        <taxon>Pseudomonadati</taxon>
        <taxon>Bacteroidota</taxon>
        <taxon>Flavobacteriia</taxon>
        <taxon>Flavobacteriales</taxon>
        <taxon>Flavobacteriaceae</taxon>
        <taxon>Mangrovimonas</taxon>
    </lineage>
</organism>
<proteinExistence type="predicted"/>
<dbReference type="EMBL" id="RWBG01000005">
    <property type="protein sequence ID" value="RSK38622.1"/>
    <property type="molecule type" value="Genomic_DNA"/>
</dbReference>
<evidence type="ECO:0000313" key="1">
    <source>
        <dbReference type="EMBL" id="RSK38622.1"/>
    </source>
</evidence>
<gene>
    <name evidence="1" type="ORF">EJA19_11225</name>
</gene>
<reference evidence="1 2" key="1">
    <citation type="submission" date="2018-12" db="EMBL/GenBank/DDBJ databases">
        <title>Mangrovimonas spongiae sp. nov., a novel member of the genus Mangrovimonas isolated from marine sponge.</title>
        <authorList>
            <person name="Zhuang L."/>
            <person name="Luo L."/>
        </authorList>
    </citation>
    <scope>NUCLEOTIDE SEQUENCE [LARGE SCALE GENOMIC DNA]</scope>
    <source>
        <strain evidence="1 2">HN-E26</strain>
    </source>
</reference>